<dbReference type="EMBL" id="CM051404">
    <property type="protein sequence ID" value="KAJ4706412.1"/>
    <property type="molecule type" value="Genomic_DNA"/>
</dbReference>
<name>A0ACC1X516_MELAZ</name>
<reference evidence="1 2" key="1">
    <citation type="journal article" date="2023" name="Science">
        <title>Complex scaffold remodeling in plant triterpene biosynthesis.</title>
        <authorList>
            <person name="De La Pena R."/>
            <person name="Hodgson H."/>
            <person name="Liu J.C."/>
            <person name="Stephenson M.J."/>
            <person name="Martin A.C."/>
            <person name="Owen C."/>
            <person name="Harkess A."/>
            <person name="Leebens-Mack J."/>
            <person name="Jimenez L.E."/>
            <person name="Osbourn A."/>
            <person name="Sattely E.S."/>
        </authorList>
    </citation>
    <scope>NUCLEOTIDE SEQUENCE [LARGE SCALE GENOMIC DNA]</scope>
    <source>
        <strain evidence="2">cv. JPN11</strain>
        <tissue evidence="1">Leaf</tissue>
    </source>
</reference>
<proteinExistence type="predicted"/>
<comment type="caution">
    <text evidence="1">The sequence shown here is derived from an EMBL/GenBank/DDBJ whole genome shotgun (WGS) entry which is preliminary data.</text>
</comment>
<protein>
    <submittedName>
        <fullName evidence="1">NAC domain protein</fullName>
    </submittedName>
</protein>
<organism evidence="1 2">
    <name type="scientific">Melia azedarach</name>
    <name type="common">Chinaberry tree</name>
    <dbReference type="NCBI Taxonomy" id="155640"/>
    <lineage>
        <taxon>Eukaryota</taxon>
        <taxon>Viridiplantae</taxon>
        <taxon>Streptophyta</taxon>
        <taxon>Embryophyta</taxon>
        <taxon>Tracheophyta</taxon>
        <taxon>Spermatophyta</taxon>
        <taxon>Magnoliopsida</taxon>
        <taxon>eudicotyledons</taxon>
        <taxon>Gunneridae</taxon>
        <taxon>Pentapetalae</taxon>
        <taxon>rosids</taxon>
        <taxon>malvids</taxon>
        <taxon>Sapindales</taxon>
        <taxon>Meliaceae</taxon>
        <taxon>Melia</taxon>
    </lineage>
</organism>
<gene>
    <name evidence="1" type="ORF">OWV82_020062</name>
</gene>
<dbReference type="Proteomes" id="UP001164539">
    <property type="component" value="Chromosome 11"/>
</dbReference>
<sequence>MDQRKKKKITEEKDDTIPSEEFANPIFAQEDLLEVEDEGYEELDLDSFPPGYRFRPTDEELLNHYLKRKLLNMPLPPNKFKELNIYNYSPMEIFDKYDEQDPEGIMYFFTPRDRKHPNGTRPNRVTGAGFWKASGKAEDVIGEGKLRIGHKRSLVYHLGNSKKSIKTDWLMHEYTINNSVSSTTTRDPHDIMKLDKWVLCKVYKNKKKVEEVEEEEGEVIASETVHAIREAQTMQVVSPLPPLIIHSPSSSQMFNNGSHPMVPGSSSRILPIHNDINNGQNGFSLPPQYPSQIGYHNMFAQSHYDVPDQVLNVIHPYDQMVYHHNGQNNFSTLPWISSGRYQAPPWMPNPPDQQNHRMDYLDWCDFTLLNQEELEPLDFGEIASSMDSDNRKPRH</sequence>
<evidence type="ECO:0000313" key="2">
    <source>
        <dbReference type="Proteomes" id="UP001164539"/>
    </source>
</evidence>
<keyword evidence="2" id="KW-1185">Reference proteome</keyword>
<evidence type="ECO:0000313" key="1">
    <source>
        <dbReference type="EMBL" id="KAJ4706412.1"/>
    </source>
</evidence>
<accession>A0ACC1X516</accession>